<feature type="transmembrane region" description="Helical" evidence="1">
    <location>
        <begin position="21"/>
        <end position="42"/>
    </location>
</feature>
<organism evidence="2 3">
    <name type="scientific">Kosakonia sacchari</name>
    <dbReference type="NCBI Taxonomy" id="1158459"/>
    <lineage>
        <taxon>Bacteria</taxon>
        <taxon>Pseudomonadati</taxon>
        <taxon>Pseudomonadota</taxon>
        <taxon>Gammaproteobacteria</taxon>
        <taxon>Enterobacterales</taxon>
        <taxon>Enterobacteriaceae</taxon>
        <taxon>Kosakonia</taxon>
    </lineage>
</organism>
<dbReference type="RefSeq" id="WP_017456128.1">
    <property type="nucleotide sequence ID" value="NZ_FMUI01000002.1"/>
</dbReference>
<dbReference type="Proteomes" id="UP000183569">
    <property type="component" value="Unassembled WGS sequence"/>
</dbReference>
<name>A0A1G4XFK4_9ENTR</name>
<evidence type="ECO:0000313" key="3">
    <source>
        <dbReference type="Proteomes" id="UP000183569"/>
    </source>
</evidence>
<keyword evidence="1" id="KW-0472">Membrane</keyword>
<comment type="caution">
    <text evidence="2">The sequence shown here is derived from an EMBL/GenBank/DDBJ whole genome shotgun (WGS) entry which is preliminary data.</text>
</comment>
<dbReference type="GeneID" id="23843977"/>
<evidence type="ECO:0000256" key="1">
    <source>
        <dbReference type="SAM" id="Phobius"/>
    </source>
</evidence>
<reference evidence="2 3" key="1">
    <citation type="submission" date="2016-10" db="EMBL/GenBank/DDBJ databases">
        <authorList>
            <person name="Varghese N."/>
            <person name="Submissions S."/>
        </authorList>
    </citation>
    <scope>NUCLEOTIDE SEQUENCE [LARGE SCALE GENOMIC DNA]</scope>
    <source>
        <strain evidence="2 3">CGMCC 1.12102</strain>
    </source>
</reference>
<dbReference type="EMBL" id="FMUI01000002">
    <property type="protein sequence ID" value="SCX39925.1"/>
    <property type="molecule type" value="Genomic_DNA"/>
</dbReference>
<sequence length="74" mass="7875">MKSAKSSQNSVSEKIWVHAVNMFDALGTGILSIAAFACLIVLDGWVLKLGGFLGCFALICLVIFLSDKLKGKGK</sequence>
<evidence type="ECO:0000313" key="2">
    <source>
        <dbReference type="EMBL" id="SCX39925.1"/>
    </source>
</evidence>
<dbReference type="AlphaFoldDB" id="A0A1G4XFK4"/>
<accession>A0A1G4XFK4</accession>
<proteinExistence type="predicted"/>
<keyword evidence="1" id="KW-1133">Transmembrane helix</keyword>
<gene>
    <name evidence="2" type="ORF">SAMN02927897_00718</name>
</gene>
<feature type="transmembrane region" description="Helical" evidence="1">
    <location>
        <begin position="48"/>
        <end position="66"/>
    </location>
</feature>
<protein>
    <submittedName>
        <fullName evidence="2">Uncharacterized protein</fullName>
    </submittedName>
</protein>
<keyword evidence="1" id="KW-0812">Transmembrane</keyword>